<dbReference type="PROSITE" id="PS50110">
    <property type="entry name" value="RESPONSE_REGULATORY"/>
    <property type="match status" value="1"/>
</dbReference>
<dbReference type="SUPFAM" id="SSF55785">
    <property type="entry name" value="PYP-like sensor domain (PAS domain)"/>
    <property type="match status" value="2"/>
</dbReference>
<feature type="domain" description="PAC" evidence="8">
    <location>
        <begin position="89"/>
        <end position="141"/>
    </location>
</feature>
<dbReference type="EC" id="2.7.13.3" evidence="2"/>
<dbReference type="InterPro" id="IPR036097">
    <property type="entry name" value="HisK_dim/P_sf"/>
</dbReference>
<dbReference type="InterPro" id="IPR005467">
    <property type="entry name" value="His_kinase_dom"/>
</dbReference>
<dbReference type="Gene3D" id="3.30.450.20">
    <property type="entry name" value="PAS domain"/>
    <property type="match status" value="2"/>
</dbReference>
<dbReference type="SUPFAM" id="SSF47384">
    <property type="entry name" value="Homodimeric domain of signal transducing histidine kinase"/>
    <property type="match status" value="1"/>
</dbReference>
<reference evidence="10" key="1">
    <citation type="journal article" date="2019" name="Int. J. Syst. Evol. Microbiol.">
        <title>The Global Catalogue of Microorganisms (GCM) 10K type strain sequencing project: providing services to taxonomists for standard genome sequencing and annotation.</title>
        <authorList>
            <consortium name="The Broad Institute Genomics Platform"/>
            <consortium name="The Broad Institute Genome Sequencing Center for Infectious Disease"/>
            <person name="Wu L."/>
            <person name="Ma J."/>
        </authorList>
    </citation>
    <scope>NUCLEOTIDE SEQUENCE [LARGE SCALE GENOMIC DNA]</scope>
    <source>
        <strain evidence="10">CCUG 58411</strain>
    </source>
</reference>
<dbReference type="EMBL" id="JBHTLN010000002">
    <property type="protein sequence ID" value="MFD1123343.1"/>
    <property type="molecule type" value="Genomic_DNA"/>
</dbReference>
<dbReference type="Pfam" id="PF08448">
    <property type="entry name" value="PAS_4"/>
    <property type="match status" value="1"/>
</dbReference>
<dbReference type="Gene3D" id="3.30.565.10">
    <property type="entry name" value="Histidine kinase-like ATPase, C-terminal domain"/>
    <property type="match status" value="1"/>
</dbReference>
<comment type="caution">
    <text evidence="9">The sequence shown here is derived from an EMBL/GenBank/DDBJ whole genome shotgun (WGS) entry which is preliminary data.</text>
</comment>
<dbReference type="SMART" id="SM00448">
    <property type="entry name" value="REC"/>
    <property type="match status" value="1"/>
</dbReference>
<feature type="domain" description="Response regulatory" evidence="6">
    <location>
        <begin position="547"/>
        <end position="663"/>
    </location>
</feature>
<dbReference type="PROSITE" id="PS50109">
    <property type="entry name" value="HIS_KIN"/>
    <property type="match status" value="1"/>
</dbReference>
<dbReference type="InterPro" id="IPR011006">
    <property type="entry name" value="CheY-like_superfamily"/>
</dbReference>
<dbReference type="SMART" id="SM00091">
    <property type="entry name" value="PAS"/>
    <property type="match status" value="2"/>
</dbReference>
<feature type="domain" description="Histidine kinase" evidence="5">
    <location>
        <begin position="309"/>
        <end position="527"/>
    </location>
</feature>
<dbReference type="PANTHER" id="PTHR43547:SF2">
    <property type="entry name" value="HYBRID SIGNAL TRANSDUCTION HISTIDINE KINASE C"/>
    <property type="match status" value="1"/>
</dbReference>
<evidence type="ECO:0000256" key="3">
    <source>
        <dbReference type="ARBA" id="ARBA00022553"/>
    </source>
</evidence>
<evidence type="ECO:0000256" key="2">
    <source>
        <dbReference type="ARBA" id="ARBA00012438"/>
    </source>
</evidence>
<dbReference type="PROSITE" id="PS50112">
    <property type="entry name" value="PAS"/>
    <property type="match status" value="1"/>
</dbReference>
<evidence type="ECO:0000259" key="5">
    <source>
        <dbReference type="PROSITE" id="PS50109"/>
    </source>
</evidence>
<keyword evidence="3 4" id="KW-0597">Phosphoprotein</keyword>
<evidence type="ECO:0000313" key="10">
    <source>
        <dbReference type="Proteomes" id="UP001597206"/>
    </source>
</evidence>
<dbReference type="Pfam" id="PF08447">
    <property type="entry name" value="PAS_3"/>
    <property type="match status" value="1"/>
</dbReference>
<dbReference type="CDD" id="cd17580">
    <property type="entry name" value="REC_2_DhkD-like"/>
    <property type="match status" value="1"/>
</dbReference>
<dbReference type="Proteomes" id="UP001597206">
    <property type="component" value="Unassembled WGS sequence"/>
</dbReference>
<evidence type="ECO:0000259" key="8">
    <source>
        <dbReference type="PROSITE" id="PS50113"/>
    </source>
</evidence>
<dbReference type="InterPro" id="IPR001610">
    <property type="entry name" value="PAC"/>
</dbReference>
<dbReference type="Gene3D" id="3.40.50.2300">
    <property type="match status" value="1"/>
</dbReference>
<dbReference type="InterPro" id="IPR000700">
    <property type="entry name" value="PAS-assoc_C"/>
</dbReference>
<dbReference type="SUPFAM" id="SSF55874">
    <property type="entry name" value="ATPase domain of HSP90 chaperone/DNA topoisomerase II/histidine kinase"/>
    <property type="match status" value="1"/>
</dbReference>
<dbReference type="Pfam" id="PF02518">
    <property type="entry name" value="HATPase_c"/>
    <property type="match status" value="1"/>
</dbReference>
<dbReference type="SMART" id="SM00086">
    <property type="entry name" value="PAC"/>
    <property type="match status" value="2"/>
</dbReference>
<dbReference type="RefSeq" id="WP_379034926.1">
    <property type="nucleotide sequence ID" value="NZ_JBHTLN010000002.1"/>
</dbReference>
<feature type="domain" description="PAC" evidence="8">
    <location>
        <begin position="240"/>
        <end position="291"/>
    </location>
</feature>
<dbReference type="PRINTS" id="PR00344">
    <property type="entry name" value="BCTRLSENSOR"/>
</dbReference>
<dbReference type="InterPro" id="IPR003661">
    <property type="entry name" value="HisK_dim/P_dom"/>
</dbReference>
<dbReference type="CDD" id="cd00130">
    <property type="entry name" value="PAS"/>
    <property type="match status" value="2"/>
</dbReference>
<evidence type="ECO:0000259" key="7">
    <source>
        <dbReference type="PROSITE" id="PS50112"/>
    </source>
</evidence>
<dbReference type="InterPro" id="IPR013655">
    <property type="entry name" value="PAS_fold_3"/>
</dbReference>
<evidence type="ECO:0000256" key="4">
    <source>
        <dbReference type="PROSITE-ProRule" id="PRU00169"/>
    </source>
</evidence>
<dbReference type="InterPro" id="IPR036890">
    <property type="entry name" value="HATPase_C_sf"/>
</dbReference>
<dbReference type="InterPro" id="IPR000014">
    <property type="entry name" value="PAS"/>
</dbReference>
<name>A0ABW3PGA4_9PROT</name>
<organism evidence="9 10">
    <name type="scientific">Methylophilus flavus</name>
    <dbReference type="NCBI Taxonomy" id="640084"/>
    <lineage>
        <taxon>Bacteria</taxon>
        <taxon>Pseudomonadati</taxon>
        <taxon>Pseudomonadota</taxon>
        <taxon>Betaproteobacteria</taxon>
        <taxon>Nitrosomonadales</taxon>
        <taxon>Methylophilaceae</taxon>
        <taxon>Methylophilus</taxon>
    </lineage>
</organism>
<dbReference type="PROSITE" id="PS50113">
    <property type="entry name" value="PAC"/>
    <property type="match status" value="2"/>
</dbReference>
<protein>
    <recommendedName>
        <fullName evidence="2">histidine kinase</fullName>
        <ecNumber evidence="2">2.7.13.3</ecNumber>
    </recommendedName>
</protein>
<evidence type="ECO:0000259" key="6">
    <source>
        <dbReference type="PROSITE" id="PS50110"/>
    </source>
</evidence>
<dbReference type="SMART" id="SM00388">
    <property type="entry name" value="HisKA"/>
    <property type="match status" value="1"/>
</dbReference>
<gene>
    <name evidence="9" type="ORF">ACFQ2T_12555</name>
</gene>
<feature type="domain" description="PAS" evidence="7">
    <location>
        <begin position="163"/>
        <end position="243"/>
    </location>
</feature>
<proteinExistence type="predicted"/>
<dbReference type="SUPFAM" id="SSF52172">
    <property type="entry name" value="CheY-like"/>
    <property type="match status" value="1"/>
</dbReference>
<dbReference type="CDD" id="cd00082">
    <property type="entry name" value="HisKA"/>
    <property type="match status" value="1"/>
</dbReference>
<sequence>MPITPSEEISFPAVDPDGRFRAIADYAPVMMWLSGTDTLFAWFNKQWRDFTGNERLQGWEAAWLESVHAEDIDGCRATYAQAFDSQQAFTLEYRLKRHDGTFHWVTDNGVPIYSEQGTFTGFVGNCVVIQERKELEARLANRSEALHQLQLQKDAIYSESETRSRLYETILSATPDFIYTFDFSEPEHRFTYANKGLIQMFGKPYEQIVGKTFRELGYEEWHAEMHQKEIDTVRSTKSSIRGEVAFTGTFGHRIYDYIFSPVFDSNGEVEAVAGITRDVTESHNTQKILKQNKEALQEADLKKDEFLAMLAHELRNPLAPISAAAQIMVLSQYDESRVRKSSQIIERQVKHMVGLVDDLLDVSRVTRGLVNIEKLPQDMAAVIASSLEQVRPLIESRQHALIVELTPQPARVLGDHKRLVQIVSNILNNSAKYIENSGQIKLTMKIENGFVIITVSDNGIGILREEQESIFELFAQAKRSSDRSQGGLGIGLALVKSMLKLHDGTISCFSEGLDKGSEFTITLPLWTENTYIENNPDAVMPQQQTLSVVVVDDNVDAATTLATFIELYGHEVLFEHDSLKALKLIESVLPKVCVLDIGLPKMDGYELAKRIKANKSMSEATLIAVTGYGRAEDKKAAFEAGFDHHLVKPVDFELLIKLIDNVAQKTTLQPPSA</sequence>
<dbReference type="SMART" id="SM00387">
    <property type="entry name" value="HATPase_c"/>
    <property type="match status" value="1"/>
</dbReference>
<dbReference type="CDD" id="cd00075">
    <property type="entry name" value="HATPase"/>
    <property type="match status" value="1"/>
</dbReference>
<dbReference type="InterPro" id="IPR013656">
    <property type="entry name" value="PAS_4"/>
</dbReference>
<evidence type="ECO:0000313" key="9">
    <source>
        <dbReference type="EMBL" id="MFD1123343.1"/>
    </source>
</evidence>
<keyword evidence="10" id="KW-1185">Reference proteome</keyword>
<evidence type="ECO:0000256" key="1">
    <source>
        <dbReference type="ARBA" id="ARBA00000085"/>
    </source>
</evidence>
<dbReference type="InterPro" id="IPR003594">
    <property type="entry name" value="HATPase_dom"/>
</dbReference>
<dbReference type="NCBIfam" id="TIGR00229">
    <property type="entry name" value="sensory_box"/>
    <property type="match status" value="2"/>
</dbReference>
<dbReference type="InterPro" id="IPR001789">
    <property type="entry name" value="Sig_transdc_resp-reg_receiver"/>
</dbReference>
<dbReference type="InterPro" id="IPR035965">
    <property type="entry name" value="PAS-like_dom_sf"/>
</dbReference>
<dbReference type="InterPro" id="IPR004358">
    <property type="entry name" value="Sig_transdc_His_kin-like_C"/>
</dbReference>
<accession>A0ABW3PGA4</accession>
<feature type="modified residue" description="4-aspartylphosphate" evidence="4">
    <location>
        <position position="596"/>
    </location>
</feature>
<dbReference type="Pfam" id="PF00072">
    <property type="entry name" value="Response_reg"/>
    <property type="match status" value="1"/>
</dbReference>
<dbReference type="Pfam" id="PF00512">
    <property type="entry name" value="HisKA"/>
    <property type="match status" value="1"/>
</dbReference>
<comment type="catalytic activity">
    <reaction evidence="1">
        <text>ATP + protein L-histidine = ADP + protein N-phospho-L-histidine.</text>
        <dbReference type="EC" id="2.7.13.3"/>
    </reaction>
</comment>
<dbReference type="Gene3D" id="1.10.287.130">
    <property type="match status" value="1"/>
</dbReference>
<dbReference type="PANTHER" id="PTHR43547">
    <property type="entry name" value="TWO-COMPONENT HISTIDINE KINASE"/>
    <property type="match status" value="1"/>
</dbReference>